<gene>
    <name evidence="1" type="ORF">V1633_07660</name>
</gene>
<sequence>MAHVELSISEAFAPSATSAPGQHPAGFAEPEGDGFDQWGDTVSVAAEPCLLIAKDTTVAAVSSACCQLLGFGSPRAVFGRPLLGTLRLLDFTAARGELTEQDVERIPPLLAVSSERLARGLLRVERAGADGADATVDAIATPILAHGEVVGSLTFFSEV</sequence>
<dbReference type="Proteomes" id="UP001332243">
    <property type="component" value="Unassembled WGS sequence"/>
</dbReference>
<evidence type="ECO:0000313" key="1">
    <source>
        <dbReference type="EMBL" id="MEE6258369.1"/>
    </source>
</evidence>
<dbReference type="RefSeq" id="WP_331213486.1">
    <property type="nucleotide sequence ID" value="NZ_JAZGQK010000006.1"/>
</dbReference>
<organism evidence="1 2">
    <name type="scientific">Plantactinospora sonchi</name>
    <dbReference type="NCBI Taxonomy" id="1544735"/>
    <lineage>
        <taxon>Bacteria</taxon>
        <taxon>Bacillati</taxon>
        <taxon>Actinomycetota</taxon>
        <taxon>Actinomycetes</taxon>
        <taxon>Micromonosporales</taxon>
        <taxon>Micromonosporaceae</taxon>
        <taxon>Plantactinospora</taxon>
    </lineage>
</organism>
<name>A0ABU7RQ36_9ACTN</name>
<proteinExistence type="predicted"/>
<evidence type="ECO:0000313" key="2">
    <source>
        <dbReference type="Proteomes" id="UP001332243"/>
    </source>
</evidence>
<dbReference type="EMBL" id="JAZGQK010000006">
    <property type="protein sequence ID" value="MEE6258369.1"/>
    <property type="molecule type" value="Genomic_DNA"/>
</dbReference>
<keyword evidence="2" id="KW-1185">Reference proteome</keyword>
<accession>A0ABU7RQ36</accession>
<comment type="caution">
    <text evidence="1">The sequence shown here is derived from an EMBL/GenBank/DDBJ whole genome shotgun (WGS) entry which is preliminary data.</text>
</comment>
<reference evidence="1 2" key="1">
    <citation type="submission" date="2024-01" db="EMBL/GenBank/DDBJ databases">
        <title>Genome insights into Plantactinospora sonchi sp. nov.</title>
        <authorList>
            <person name="Wang L."/>
        </authorList>
    </citation>
    <scope>NUCLEOTIDE SEQUENCE [LARGE SCALE GENOMIC DNA]</scope>
    <source>
        <strain evidence="1 2">NEAU-QY2</strain>
    </source>
</reference>
<evidence type="ECO:0008006" key="3">
    <source>
        <dbReference type="Google" id="ProtNLM"/>
    </source>
</evidence>
<protein>
    <recommendedName>
        <fullName evidence="3">PAS domain-containing protein</fullName>
    </recommendedName>
</protein>